<dbReference type="Proteomes" id="UP001060085">
    <property type="component" value="Linkage Group LG07"/>
</dbReference>
<proteinExistence type="predicted"/>
<gene>
    <name evidence="1" type="ORF">M9H77_31153</name>
</gene>
<dbReference type="EMBL" id="CM044707">
    <property type="protein sequence ID" value="KAI5653966.1"/>
    <property type="molecule type" value="Genomic_DNA"/>
</dbReference>
<protein>
    <submittedName>
        <fullName evidence="1">Uncharacterized protein</fullName>
    </submittedName>
</protein>
<comment type="caution">
    <text evidence="1">The sequence shown here is derived from an EMBL/GenBank/DDBJ whole genome shotgun (WGS) entry which is preliminary data.</text>
</comment>
<sequence>MVVAMDSMFMVGITMKMETSPLEYMLELITSLLMLNLLSILLMMIMGSELEKSEIVKEKECFIGKQDSEKEEQREQVIVVFEKSEENFEDSRIEDKGRNMEKELGNFLEDLPISRSLNPSLMWHEISFVELELFLESYLSHEVLLKYFENQMGTNLELFKVNTLAFITSNPRKEAFEQVCKDFVVGHLYYFRPFKEWFLKLFMSFDSLQKNSCTLTLKYEFEAKLFNHLLFEEFFDKILSLHFIISFVK</sequence>
<reference evidence="2" key="1">
    <citation type="journal article" date="2023" name="Nat. Plants">
        <title>Single-cell RNA sequencing provides a high-resolution roadmap for understanding the multicellular compartmentation of specialized metabolism.</title>
        <authorList>
            <person name="Sun S."/>
            <person name="Shen X."/>
            <person name="Li Y."/>
            <person name="Li Y."/>
            <person name="Wang S."/>
            <person name="Li R."/>
            <person name="Zhang H."/>
            <person name="Shen G."/>
            <person name="Guo B."/>
            <person name="Wei J."/>
            <person name="Xu J."/>
            <person name="St-Pierre B."/>
            <person name="Chen S."/>
            <person name="Sun C."/>
        </authorList>
    </citation>
    <scope>NUCLEOTIDE SEQUENCE [LARGE SCALE GENOMIC DNA]</scope>
</reference>
<evidence type="ECO:0000313" key="1">
    <source>
        <dbReference type="EMBL" id="KAI5653966.1"/>
    </source>
</evidence>
<organism evidence="1 2">
    <name type="scientific">Catharanthus roseus</name>
    <name type="common">Madagascar periwinkle</name>
    <name type="synonym">Vinca rosea</name>
    <dbReference type="NCBI Taxonomy" id="4058"/>
    <lineage>
        <taxon>Eukaryota</taxon>
        <taxon>Viridiplantae</taxon>
        <taxon>Streptophyta</taxon>
        <taxon>Embryophyta</taxon>
        <taxon>Tracheophyta</taxon>
        <taxon>Spermatophyta</taxon>
        <taxon>Magnoliopsida</taxon>
        <taxon>eudicotyledons</taxon>
        <taxon>Gunneridae</taxon>
        <taxon>Pentapetalae</taxon>
        <taxon>asterids</taxon>
        <taxon>lamiids</taxon>
        <taxon>Gentianales</taxon>
        <taxon>Apocynaceae</taxon>
        <taxon>Rauvolfioideae</taxon>
        <taxon>Vinceae</taxon>
        <taxon>Catharanthinae</taxon>
        <taxon>Catharanthus</taxon>
    </lineage>
</organism>
<keyword evidence="2" id="KW-1185">Reference proteome</keyword>
<evidence type="ECO:0000313" key="2">
    <source>
        <dbReference type="Proteomes" id="UP001060085"/>
    </source>
</evidence>
<name>A0ACB9ZZM2_CATRO</name>
<accession>A0ACB9ZZM2</accession>